<accession>A0A820IMH2</accession>
<name>A0A820IMH2_9BILA</name>
<organism evidence="2 3">
    <name type="scientific">Adineta steineri</name>
    <dbReference type="NCBI Taxonomy" id="433720"/>
    <lineage>
        <taxon>Eukaryota</taxon>
        <taxon>Metazoa</taxon>
        <taxon>Spiralia</taxon>
        <taxon>Gnathifera</taxon>
        <taxon>Rotifera</taxon>
        <taxon>Eurotatoria</taxon>
        <taxon>Bdelloidea</taxon>
        <taxon>Adinetida</taxon>
        <taxon>Adinetidae</taxon>
        <taxon>Adineta</taxon>
    </lineage>
</organism>
<comment type="caution">
    <text evidence="2">The sequence shown here is derived from an EMBL/GenBank/DDBJ whole genome shotgun (WGS) entry which is preliminary data.</text>
</comment>
<keyword evidence="1" id="KW-0732">Signal</keyword>
<proteinExistence type="predicted"/>
<evidence type="ECO:0000256" key="1">
    <source>
        <dbReference type="SAM" id="SignalP"/>
    </source>
</evidence>
<evidence type="ECO:0000313" key="2">
    <source>
        <dbReference type="EMBL" id="CAF4311819.1"/>
    </source>
</evidence>
<sequence>MSKFLLAMFFLWTSNGLQSIFYDTDQFGFDCLHYFSTEFFFSEIVKYCIRPKNDTNSIMTEFFNISDDYLTFDELYRLNVTSHEILMWSSSIDLAEQYEYYLGQLIQSNLSNEKFFNCTQPWFGSRCQYALNFDEDKLVQNSFKTALTDDIFGGTCYILLECDRGGSSMCLDWREI</sequence>
<feature type="non-terminal residue" evidence="2">
    <location>
        <position position="176"/>
    </location>
</feature>
<feature type="signal peptide" evidence="1">
    <location>
        <begin position="1"/>
        <end position="16"/>
    </location>
</feature>
<gene>
    <name evidence="2" type="ORF">KXQ929_LOCUS46119</name>
</gene>
<dbReference type="EMBL" id="CAJOBB010015012">
    <property type="protein sequence ID" value="CAF4311819.1"/>
    <property type="molecule type" value="Genomic_DNA"/>
</dbReference>
<protein>
    <submittedName>
        <fullName evidence="2">Uncharacterized protein</fullName>
    </submittedName>
</protein>
<evidence type="ECO:0000313" key="3">
    <source>
        <dbReference type="Proteomes" id="UP000663868"/>
    </source>
</evidence>
<dbReference type="AlphaFoldDB" id="A0A820IMH2"/>
<reference evidence="2" key="1">
    <citation type="submission" date="2021-02" db="EMBL/GenBank/DDBJ databases">
        <authorList>
            <person name="Nowell W R."/>
        </authorList>
    </citation>
    <scope>NUCLEOTIDE SEQUENCE</scope>
</reference>
<feature type="chain" id="PRO_5032507020" evidence="1">
    <location>
        <begin position="17"/>
        <end position="176"/>
    </location>
</feature>
<dbReference type="Proteomes" id="UP000663868">
    <property type="component" value="Unassembled WGS sequence"/>
</dbReference>